<keyword evidence="4" id="KW-1185">Reference proteome</keyword>
<dbReference type="Proteomes" id="UP000003860">
    <property type="component" value="Unassembled WGS sequence"/>
</dbReference>
<organism evidence="3 4">
    <name type="scientific">Ruminiclostridium papyrosolvens DSM 2782</name>
    <dbReference type="NCBI Taxonomy" id="588581"/>
    <lineage>
        <taxon>Bacteria</taxon>
        <taxon>Bacillati</taxon>
        <taxon>Bacillota</taxon>
        <taxon>Clostridia</taxon>
        <taxon>Eubacteriales</taxon>
        <taxon>Oscillospiraceae</taxon>
        <taxon>Ruminiclostridium</taxon>
    </lineage>
</organism>
<dbReference type="InterPro" id="IPR013491">
    <property type="entry name" value="Tape_meas_N"/>
</dbReference>
<dbReference type="EMBL" id="ACXX02000004">
    <property type="protein sequence ID" value="EGD48415.1"/>
    <property type="molecule type" value="Genomic_DNA"/>
</dbReference>
<reference evidence="3" key="1">
    <citation type="submission" date="2009-07" db="EMBL/GenBank/DDBJ databases">
        <authorList>
            <consortium name="US DOE Joint Genome Institute (JGI-PGF)"/>
            <person name="Lucas S."/>
            <person name="Copeland A."/>
            <person name="Lapidus A."/>
            <person name="Glavina del Rio T."/>
            <person name="Tice H."/>
            <person name="Bruce D."/>
            <person name="Goodwin L."/>
            <person name="Pitluck S."/>
            <person name="Larimer F."/>
            <person name="Land M.L."/>
            <person name="Mouttaki H."/>
            <person name="He Z."/>
            <person name="Zhou J."/>
            <person name="Hemme C.L."/>
        </authorList>
    </citation>
    <scope>NUCLEOTIDE SEQUENCE [LARGE SCALE GENOMIC DNA]</scope>
    <source>
        <strain evidence="3">DSM 2782</strain>
    </source>
</reference>
<evidence type="ECO:0000313" key="3">
    <source>
        <dbReference type="EMBL" id="EGD48415.1"/>
    </source>
</evidence>
<gene>
    <name evidence="3" type="ORF">Cpap_2567</name>
</gene>
<name>F1TBL1_9FIRM</name>
<evidence type="ECO:0000256" key="1">
    <source>
        <dbReference type="SAM" id="Phobius"/>
    </source>
</evidence>
<evidence type="ECO:0000313" key="4">
    <source>
        <dbReference type="Proteomes" id="UP000003860"/>
    </source>
</evidence>
<keyword evidence="1" id="KW-0472">Membrane</keyword>
<dbReference type="STRING" id="588581.Cpap_2567"/>
<protein>
    <recommendedName>
        <fullName evidence="2">Tape measure protein N-terminal domain-containing protein</fullName>
    </recommendedName>
</protein>
<dbReference type="NCBIfam" id="TIGR02675">
    <property type="entry name" value="tape_meas_nterm"/>
    <property type="match status" value="1"/>
</dbReference>
<feature type="transmembrane region" description="Helical" evidence="1">
    <location>
        <begin position="357"/>
        <end position="375"/>
    </location>
</feature>
<comment type="caution">
    <text evidence="3">The sequence shown here is derived from an EMBL/GenBank/DDBJ whole genome shotgun (WGS) entry which is preliminary data.</text>
</comment>
<keyword evidence="1" id="KW-0812">Transmembrane</keyword>
<accession>F1TBL1</accession>
<dbReference type="Pfam" id="PF20155">
    <property type="entry name" value="TMP_3"/>
    <property type="match status" value="1"/>
</dbReference>
<feature type="transmembrane region" description="Helical" evidence="1">
    <location>
        <begin position="313"/>
        <end position="336"/>
    </location>
</feature>
<feature type="transmembrane region" description="Helical" evidence="1">
    <location>
        <begin position="387"/>
        <end position="411"/>
    </location>
</feature>
<proteinExistence type="predicted"/>
<dbReference type="OrthoDB" id="1677957at2"/>
<sequence length="657" mass="71495">MATVANALQLTSGTTTALSTVVKPVIEIIDKTQELQNQFKKPFNMSGFREVINVARIMSREFYGAQSQVKESIDAIGKSIENLKEKTEEQKKKLTFSDVAAKVKGFLPKIKEGMAMVDKYSNQNARLSQMTDKGQSAGELQHQVYSAANNSRSGYDRTAATVSKLGLSAKGKFKDNNEILGFTELMNKSFAGAESGEATKGIDKITDAIVSGKLKGEDMASVFQNAPALGQAVSKYTGQSQQQLISGNGVSAEVLKNSVLSSSDQIKARFATMPATFQQIGTTIKNILFEAFIPVMAAIANAATWIYNNWASIAPVFWGIAAAVGAYAIGLGISTIATTMQKIAQDGLNASLFTSPLFWIALVIGVIIGLIYSWIQSVGGIHVAWMIVVNAMLILWDALKISFFTGVYWVIDLWNLMMLGMKSAGVGIQNFMGDMKVGVLTILQDMVNGAVDIINKFIGLLNNLPGVSIEAISRVNFGTQAKIQNEAEKTAREADLEQYKQKIDSIKQQHDADIFNRQVQMGTDMQKRQANIDIAMAKAKKEKSDPKFNVPGYKSLTNSAATKTAGVADSDMKNHIANTAANTGAMKDSMQVSEEDLKYMRDIAEQEVVNKFTTAEIKVDMTNHNNVNSKLDLDGIVSYMEQKVYETMSVAAEGVYS</sequence>
<feature type="transmembrane region" description="Helical" evidence="1">
    <location>
        <begin position="287"/>
        <end position="307"/>
    </location>
</feature>
<evidence type="ECO:0000259" key="2">
    <source>
        <dbReference type="Pfam" id="PF20155"/>
    </source>
</evidence>
<keyword evidence="1" id="KW-1133">Transmembrane helix</keyword>
<feature type="domain" description="Tape measure protein N-terminal" evidence="2">
    <location>
        <begin position="112"/>
        <end position="289"/>
    </location>
</feature>
<dbReference type="AlphaFoldDB" id="F1TBL1"/>
<dbReference type="eggNOG" id="COG5281">
    <property type="taxonomic scope" value="Bacteria"/>
</dbReference>
<reference evidence="3" key="2">
    <citation type="submission" date="2011-01" db="EMBL/GenBank/DDBJ databases">
        <title>The Non-contiguous Finished genome of Clostridium papyrosolvens.</title>
        <authorList>
            <person name="Lucas S."/>
            <person name="Copeland A."/>
            <person name="Lapidus A."/>
            <person name="Cheng J.-F."/>
            <person name="Goodwin L."/>
            <person name="Pitluck S."/>
            <person name="Misra M."/>
            <person name="Chertkov O."/>
            <person name="Detter J.C."/>
            <person name="Han C."/>
            <person name="Tapia R."/>
            <person name="Land M."/>
            <person name="Hauser L."/>
            <person name="Kyrpides N."/>
            <person name="Ivanova N."/>
            <person name="Pagani I."/>
            <person name="Mouttaki H."/>
            <person name="He Z."/>
            <person name="Zhou J."/>
            <person name="Hemme C.L."/>
            <person name="Woyke T."/>
        </authorList>
    </citation>
    <scope>NUCLEOTIDE SEQUENCE [LARGE SCALE GENOMIC DNA]</scope>
    <source>
        <strain evidence="3">DSM 2782</strain>
    </source>
</reference>
<dbReference type="RefSeq" id="WP_004618578.1">
    <property type="nucleotide sequence ID" value="NZ_ACXX02000004.1"/>
</dbReference>